<feature type="transmembrane region" description="Helical" evidence="3">
    <location>
        <begin position="82"/>
        <end position="103"/>
    </location>
</feature>
<accession>A0A7Y9U4W9</accession>
<feature type="transmembrane region" description="Helical" evidence="3">
    <location>
        <begin position="109"/>
        <end position="132"/>
    </location>
</feature>
<dbReference type="InterPro" id="IPR048254">
    <property type="entry name" value="CDP_ALCOHOL_P_TRANSF_CS"/>
</dbReference>
<dbReference type="Proteomes" id="UP000518288">
    <property type="component" value="Unassembled WGS sequence"/>
</dbReference>
<dbReference type="GO" id="GO:0016780">
    <property type="term" value="F:phosphotransferase activity, for other substituted phosphate groups"/>
    <property type="evidence" value="ECO:0007669"/>
    <property type="project" value="InterPro"/>
</dbReference>
<dbReference type="GO" id="GO:0008654">
    <property type="term" value="P:phospholipid biosynthetic process"/>
    <property type="evidence" value="ECO:0007669"/>
    <property type="project" value="InterPro"/>
</dbReference>
<dbReference type="GO" id="GO:0016020">
    <property type="term" value="C:membrane"/>
    <property type="evidence" value="ECO:0007669"/>
    <property type="project" value="InterPro"/>
</dbReference>
<dbReference type="InterPro" id="IPR000462">
    <property type="entry name" value="CDP-OH_P_trans"/>
</dbReference>
<dbReference type="Pfam" id="PF01066">
    <property type="entry name" value="CDP-OH_P_transf"/>
    <property type="match status" value="1"/>
</dbReference>
<keyword evidence="3" id="KW-1133">Transmembrane helix</keyword>
<dbReference type="InterPro" id="IPR043130">
    <property type="entry name" value="CDP-OH_PTrfase_TM_dom"/>
</dbReference>
<evidence type="ECO:0000313" key="4">
    <source>
        <dbReference type="EMBL" id="NYG31031.1"/>
    </source>
</evidence>
<evidence type="ECO:0000256" key="2">
    <source>
        <dbReference type="RuleBase" id="RU003750"/>
    </source>
</evidence>
<organism evidence="4 5">
    <name type="scientific">Sphaerotilus montanus</name>
    <dbReference type="NCBI Taxonomy" id="522889"/>
    <lineage>
        <taxon>Bacteria</taxon>
        <taxon>Pseudomonadati</taxon>
        <taxon>Pseudomonadota</taxon>
        <taxon>Betaproteobacteria</taxon>
        <taxon>Burkholderiales</taxon>
        <taxon>Sphaerotilaceae</taxon>
        <taxon>Sphaerotilus</taxon>
    </lineage>
</organism>
<evidence type="ECO:0000256" key="1">
    <source>
        <dbReference type="ARBA" id="ARBA00022679"/>
    </source>
</evidence>
<dbReference type="AlphaFoldDB" id="A0A7Y9U4W9"/>
<comment type="similarity">
    <text evidence="2">Belongs to the CDP-alcohol phosphatidyltransferase class-I family.</text>
</comment>
<feature type="transmembrane region" description="Helical" evidence="3">
    <location>
        <begin position="30"/>
        <end position="61"/>
    </location>
</feature>
<feature type="transmembrane region" description="Helical" evidence="3">
    <location>
        <begin position="148"/>
        <end position="172"/>
    </location>
</feature>
<proteinExistence type="inferred from homology"/>
<keyword evidence="5" id="KW-1185">Reference proteome</keyword>
<feature type="transmembrane region" description="Helical" evidence="3">
    <location>
        <begin position="178"/>
        <end position="200"/>
    </location>
</feature>
<name>A0A7Y9U4W9_9BURK</name>
<keyword evidence="3" id="KW-0812">Transmembrane</keyword>
<protein>
    <submittedName>
        <fullName evidence="4">Phosphatidylglycerophosphate synthase</fullName>
    </submittedName>
</protein>
<sequence>MLDRLVLSWLTPAVQRLAGALVRRGVSADAVTLAGAVVGLSGSGLVALGHPLAGLLLMALGRLADGLDGAVARLTTPTPRGAFLDIALDFLFYASVPLAFAVLDPAHNALAAAVLLAAFIGTGSSFLAFAILAERQGLNSAAYPQKGFYYLGGLTEGTETLLCFAAMCLWPAAFPALALGFAALCGLTIGTRLLAGWTLLDAAPNKDPLP</sequence>
<reference evidence="4 5" key="1">
    <citation type="submission" date="2020-07" db="EMBL/GenBank/DDBJ databases">
        <title>Genomic Encyclopedia of Archaeal and Bacterial Type Strains, Phase II (KMG-II): from individual species to whole genera.</title>
        <authorList>
            <person name="Goeker M."/>
        </authorList>
    </citation>
    <scope>NUCLEOTIDE SEQUENCE [LARGE SCALE GENOMIC DNA]</scope>
    <source>
        <strain evidence="4 5">DSM 21226</strain>
    </source>
</reference>
<dbReference type="RefSeq" id="WP_179631932.1">
    <property type="nucleotide sequence ID" value="NZ_JACCFH010000001.1"/>
</dbReference>
<dbReference type="EMBL" id="JACCFH010000001">
    <property type="protein sequence ID" value="NYG31031.1"/>
    <property type="molecule type" value="Genomic_DNA"/>
</dbReference>
<dbReference type="Gene3D" id="1.20.120.1760">
    <property type="match status" value="1"/>
</dbReference>
<evidence type="ECO:0000256" key="3">
    <source>
        <dbReference type="SAM" id="Phobius"/>
    </source>
</evidence>
<keyword evidence="3" id="KW-0472">Membrane</keyword>
<dbReference type="PROSITE" id="PS00379">
    <property type="entry name" value="CDP_ALCOHOL_P_TRANSF"/>
    <property type="match status" value="1"/>
</dbReference>
<keyword evidence="1 2" id="KW-0808">Transferase</keyword>
<comment type="caution">
    <text evidence="4">The sequence shown here is derived from an EMBL/GenBank/DDBJ whole genome shotgun (WGS) entry which is preliminary data.</text>
</comment>
<evidence type="ECO:0000313" key="5">
    <source>
        <dbReference type="Proteomes" id="UP000518288"/>
    </source>
</evidence>
<gene>
    <name evidence="4" type="ORF">BDD16_000017</name>
</gene>